<gene>
    <name evidence="8" type="ordered locus">HNE_0632</name>
</gene>
<keyword evidence="9" id="KW-1185">Reference proteome</keyword>
<dbReference type="Proteomes" id="UP000001959">
    <property type="component" value="Chromosome"/>
</dbReference>
<keyword evidence="2" id="KW-0645">Protease</keyword>
<keyword evidence="5" id="KW-0862">Zinc</keyword>
<name>Q0C4I2_HYPNA</name>
<dbReference type="PANTHER" id="PTHR21666:SF288">
    <property type="entry name" value="CELL DIVISION PROTEIN YTFB"/>
    <property type="match status" value="1"/>
</dbReference>
<dbReference type="HOGENOM" id="CLU_026846_2_1_5"/>
<dbReference type="GO" id="GO:0046872">
    <property type="term" value="F:metal ion binding"/>
    <property type="evidence" value="ECO:0007669"/>
    <property type="project" value="UniProtKB-KW"/>
</dbReference>
<dbReference type="EC" id="3.5.1.-" evidence="8"/>
<dbReference type="Pfam" id="PF01551">
    <property type="entry name" value="Peptidase_M23"/>
    <property type="match status" value="1"/>
</dbReference>
<dbReference type="GO" id="GO:0006508">
    <property type="term" value="P:proteolysis"/>
    <property type="evidence" value="ECO:0007669"/>
    <property type="project" value="UniProtKB-KW"/>
</dbReference>
<dbReference type="PANTHER" id="PTHR21666">
    <property type="entry name" value="PEPTIDASE-RELATED"/>
    <property type="match status" value="1"/>
</dbReference>
<dbReference type="InterPro" id="IPR050570">
    <property type="entry name" value="Cell_wall_metabolism_enzyme"/>
</dbReference>
<evidence type="ECO:0000256" key="6">
    <source>
        <dbReference type="ARBA" id="ARBA00023049"/>
    </source>
</evidence>
<keyword evidence="6" id="KW-0482">Metalloprotease</keyword>
<organism evidence="8 9">
    <name type="scientific">Hyphomonas neptunium (strain ATCC 15444)</name>
    <dbReference type="NCBI Taxonomy" id="228405"/>
    <lineage>
        <taxon>Bacteria</taxon>
        <taxon>Pseudomonadati</taxon>
        <taxon>Pseudomonadota</taxon>
        <taxon>Alphaproteobacteria</taxon>
        <taxon>Hyphomonadales</taxon>
        <taxon>Hyphomonadaceae</taxon>
        <taxon>Hyphomonas</taxon>
    </lineage>
</organism>
<sequence length="456" mass="48642">MKRTRKLPRIPVAVRRLDMTSRTAERVGAAAVILVMLALFLLVRAEPEALKPLGLLQMNDLRAEAGETDTVTRTGTVTASVSTVDVLEVLGASPEDATAAAIALREASPTRGQRLRQGTPLSAWFEASADGRERLAGVSAKLSPKATLVASRSADGRFTANLLSARTTTVLHRVAGRIDTTLADAILEGGGTRQHAEMFAGLFPEDPVLGQGGRKGERFDAVIEVIADERGNFLEAGDLVFAAFNGQDASGSWYRFTPEDTGLPEFYSGSGIAGDEFLLRDPVRGAQMNSGFGNRLHPITGEMLLHAGIDFRAPIGTPIRAAGSGLVTDMRWGDGYGWFVRIRHERGYETVYAHMSGFAEGLTPGRTVMRGDIIGFVGSTGSSTGAHLHYEVLRNGFYVNPVTLALPTGRDLSGNKDVFAAFEAQRDTIDAFRNQAPGGQLFAAANSARMANAPAP</sequence>
<protein>
    <submittedName>
        <fullName evidence="8">Peptidase, M23 family</fullName>
        <ecNumber evidence="8">3.5.1.-</ecNumber>
    </submittedName>
</protein>
<evidence type="ECO:0000256" key="5">
    <source>
        <dbReference type="ARBA" id="ARBA00022833"/>
    </source>
</evidence>
<keyword evidence="3" id="KW-0479">Metal-binding</keyword>
<keyword evidence="4 8" id="KW-0378">Hydrolase</keyword>
<dbReference type="InterPro" id="IPR016047">
    <property type="entry name" value="M23ase_b-sheet_dom"/>
</dbReference>
<feature type="domain" description="M23ase beta-sheet core" evidence="7">
    <location>
        <begin position="306"/>
        <end position="401"/>
    </location>
</feature>
<dbReference type="Gene3D" id="2.70.70.10">
    <property type="entry name" value="Glucose Permease (Domain IIA)"/>
    <property type="match status" value="1"/>
</dbReference>
<dbReference type="EMBL" id="CP000158">
    <property type="protein sequence ID" value="ABI75764.1"/>
    <property type="molecule type" value="Genomic_DNA"/>
</dbReference>
<evidence type="ECO:0000259" key="7">
    <source>
        <dbReference type="Pfam" id="PF01551"/>
    </source>
</evidence>
<dbReference type="InterPro" id="IPR011055">
    <property type="entry name" value="Dup_hybrid_motif"/>
</dbReference>
<dbReference type="CDD" id="cd12797">
    <property type="entry name" value="M23_peptidase"/>
    <property type="match status" value="1"/>
</dbReference>
<evidence type="ECO:0000256" key="2">
    <source>
        <dbReference type="ARBA" id="ARBA00022670"/>
    </source>
</evidence>
<evidence type="ECO:0000313" key="9">
    <source>
        <dbReference type="Proteomes" id="UP000001959"/>
    </source>
</evidence>
<evidence type="ECO:0000313" key="8">
    <source>
        <dbReference type="EMBL" id="ABI75764.1"/>
    </source>
</evidence>
<dbReference type="KEGG" id="hne:HNE_0632"/>
<reference evidence="8 9" key="1">
    <citation type="journal article" date="2006" name="J. Bacteriol.">
        <title>Comparative genomic evidence for a close relationship between the dimorphic prosthecate bacteria Hyphomonas neptunium and Caulobacter crescentus.</title>
        <authorList>
            <person name="Badger J.H."/>
            <person name="Hoover T.R."/>
            <person name="Brun Y.V."/>
            <person name="Weiner R.M."/>
            <person name="Laub M.T."/>
            <person name="Alexandre G."/>
            <person name="Mrazek J."/>
            <person name="Ren Q."/>
            <person name="Paulsen I.T."/>
            <person name="Nelson K.E."/>
            <person name="Khouri H.M."/>
            <person name="Radune D."/>
            <person name="Sosa J."/>
            <person name="Dodson R.J."/>
            <person name="Sullivan S.A."/>
            <person name="Rosovitz M.J."/>
            <person name="Madupu R."/>
            <person name="Brinkac L.M."/>
            <person name="Durkin A.S."/>
            <person name="Daugherty S.C."/>
            <person name="Kothari S.P."/>
            <person name="Giglio M.G."/>
            <person name="Zhou L."/>
            <person name="Haft D.H."/>
            <person name="Selengut J.D."/>
            <person name="Davidsen T.M."/>
            <person name="Yang Q."/>
            <person name="Zafar N."/>
            <person name="Ward N.L."/>
        </authorList>
    </citation>
    <scope>NUCLEOTIDE SEQUENCE [LARGE SCALE GENOMIC DNA]</scope>
    <source>
        <strain evidence="8 9">ATCC 15444</strain>
    </source>
</reference>
<comment type="cofactor">
    <cofactor evidence="1">
        <name>Zn(2+)</name>
        <dbReference type="ChEBI" id="CHEBI:29105"/>
    </cofactor>
</comment>
<dbReference type="Gene3D" id="3.10.450.350">
    <property type="match status" value="1"/>
</dbReference>
<accession>Q0C4I2</accession>
<evidence type="ECO:0000256" key="4">
    <source>
        <dbReference type="ARBA" id="ARBA00022801"/>
    </source>
</evidence>
<dbReference type="STRING" id="228405.HNE_0632"/>
<dbReference type="GO" id="GO:0004222">
    <property type="term" value="F:metalloendopeptidase activity"/>
    <property type="evidence" value="ECO:0007669"/>
    <property type="project" value="TreeGrafter"/>
</dbReference>
<dbReference type="eggNOG" id="COG0739">
    <property type="taxonomic scope" value="Bacteria"/>
</dbReference>
<proteinExistence type="predicted"/>
<evidence type="ECO:0000256" key="1">
    <source>
        <dbReference type="ARBA" id="ARBA00001947"/>
    </source>
</evidence>
<dbReference type="SUPFAM" id="SSF51261">
    <property type="entry name" value="Duplicated hybrid motif"/>
    <property type="match status" value="1"/>
</dbReference>
<dbReference type="AlphaFoldDB" id="Q0C4I2"/>
<dbReference type="RefSeq" id="WP_011645661.1">
    <property type="nucleotide sequence ID" value="NC_008358.1"/>
</dbReference>
<evidence type="ECO:0000256" key="3">
    <source>
        <dbReference type="ARBA" id="ARBA00022723"/>
    </source>
</evidence>